<gene>
    <name evidence="2" type="ORF">PCOR1329_LOCUS78988</name>
</gene>
<name>A0ABN9XQU8_9DINO</name>
<protein>
    <submittedName>
        <fullName evidence="2">Uncharacterized protein</fullName>
    </submittedName>
</protein>
<reference evidence="2" key="1">
    <citation type="submission" date="2023-10" db="EMBL/GenBank/DDBJ databases">
        <authorList>
            <person name="Chen Y."/>
            <person name="Shah S."/>
            <person name="Dougan E. K."/>
            <person name="Thang M."/>
            <person name="Chan C."/>
        </authorList>
    </citation>
    <scope>NUCLEOTIDE SEQUENCE [LARGE SCALE GENOMIC DNA]</scope>
</reference>
<dbReference type="Proteomes" id="UP001189429">
    <property type="component" value="Unassembled WGS sequence"/>
</dbReference>
<dbReference type="EMBL" id="CAUYUJ010021059">
    <property type="protein sequence ID" value="CAK0902336.1"/>
    <property type="molecule type" value="Genomic_DNA"/>
</dbReference>
<organism evidence="2 3">
    <name type="scientific">Prorocentrum cordatum</name>
    <dbReference type="NCBI Taxonomy" id="2364126"/>
    <lineage>
        <taxon>Eukaryota</taxon>
        <taxon>Sar</taxon>
        <taxon>Alveolata</taxon>
        <taxon>Dinophyceae</taxon>
        <taxon>Prorocentrales</taxon>
        <taxon>Prorocentraceae</taxon>
        <taxon>Prorocentrum</taxon>
    </lineage>
</organism>
<proteinExistence type="predicted"/>
<keyword evidence="3" id="KW-1185">Reference proteome</keyword>
<feature type="region of interest" description="Disordered" evidence="1">
    <location>
        <begin position="92"/>
        <end position="121"/>
    </location>
</feature>
<sequence>MTEFFPRLWETHYDRQVGCDPLGKQTEHMFPTGQQVHHATSGVTMRLLWPGCFASVRRKLDIAVGFGRSIRDFRPFPRDPKYCLFNTWSEEVPTHSPGPPFHPEQCSDCPGEAENYEKTLS</sequence>
<evidence type="ECO:0000256" key="1">
    <source>
        <dbReference type="SAM" id="MobiDB-lite"/>
    </source>
</evidence>
<accession>A0ABN9XQU8</accession>
<evidence type="ECO:0000313" key="3">
    <source>
        <dbReference type="Proteomes" id="UP001189429"/>
    </source>
</evidence>
<comment type="caution">
    <text evidence="2">The sequence shown here is derived from an EMBL/GenBank/DDBJ whole genome shotgun (WGS) entry which is preliminary data.</text>
</comment>
<evidence type="ECO:0000313" key="2">
    <source>
        <dbReference type="EMBL" id="CAK0902336.1"/>
    </source>
</evidence>